<dbReference type="Pfam" id="PF00213">
    <property type="entry name" value="OSCP"/>
    <property type="match status" value="1"/>
</dbReference>
<dbReference type="GeneID" id="8715173"/>
<dbReference type="AlphaFoldDB" id="D2IS72"/>
<name>D2IS72_9CRYP</name>
<dbReference type="Gene3D" id="1.10.520.20">
    <property type="entry name" value="N-terminal domain of the delta subunit of the F1F0-ATP synthase"/>
    <property type="match status" value="1"/>
</dbReference>
<dbReference type="RefSeq" id="YP_003359228.1">
    <property type="nucleotide sequence ID" value="NC_013703.1"/>
</dbReference>
<dbReference type="PRINTS" id="PR00125">
    <property type="entry name" value="ATPASEDELTA"/>
</dbReference>
<evidence type="ECO:0000256" key="7">
    <source>
        <dbReference type="ARBA" id="ARBA00023310"/>
    </source>
</evidence>
<gene>
    <name evidence="8" type="primary">atpD</name>
    <name evidence="8" type="ORF">CRPAC_p011</name>
</gene>
<proteinExistence type="inferred from homology"/>
<organism evidence="8">
    <name type="scientific">Cryptomonas paramaecium</name>
    <dbReference type="NCBI Taxonomy" id="2898"/>
    <lineage>
        <taxon>Eukaryota</taxon>
        <taxon>Cryptophyceae</taxon>
        <taxon>Cryptomonadales</taxon>
        <taxon>Cryptomonadaceae</taxon>
        <taxon>Cryptomonas</taxon>
    </lineage>
</organism>
<evidence type="ECO:0000256" key="2">
    <source>
        <dbReference type="ARBA" id="ARBA00007046"/>
    </source>
</evidence>
<dbReference type="InterPro" id="IPR000711">
    <property type="entry name" value="ATPase_OSCP/dsu"/>
</dbReference>
<accession>D2IS72</accession>
<evidence type="ECO:0000313" key="8">
    <source>
        <dbReference type="EMBL" id="ACT46764.1"/>
    </source>
</evidence>
<keyword evidence="8" id="KW-0934">Plastid</keyword>
<reference evidence="8" key="1">
    <citation type="journal article" date="2009" name="Genome Biol. Evol.">
        <title>The complete plastid genome sequence of the secondarily nonphotosynthetic alga Cryptomonas paramecium: reduction, compaction, and accelerated evolutionary rate.</title>
        <authorList>
            <person name="Donaher N."/>
            <person name="Tanifuji G."/>
            <person name="Onodera N.T."/>
            <person name="Malfatti S.A."/>
            <person name="Chain P.S."/>
            <person name="Hara Y."/>
            <person name="Archibald J.M."/>
        </authorList>
    </citation>
    <scope>NUCLEOTIDE SEQUENCE</scope>
    <source>
        <strain evidence="8">CCAP977/2a</strain>
    </source>
</reference>
<keyword evidence="4" id="KW-0375">Hydrogen ion transport</keyword>
<evidence type="ECO:0000256" key="4">
    <source>
        <dbReference type="ARBA" id="ARBA00022781"/>
    </source>
</evidence>
<dbReference type="PANTHER" id="PTHR11910">
    <property type="entry name" value="ATP SYNTHASE DELTA CHAIN"/>
    <property type="match status" value="1"/>
</dbReference>
<keyword evidence="7" id="KW-0066">ATP synthesis</keyword>
<evidence type="ECO:0000256" key="5">
    <source>
        <dbReference type="ARBA" id="ARBA00023065"/>
    </source>
</evidence>
<evidence type="ECO:0000256" key="1">
    <source>
        <dbReference type="ARBA" id="ARBA00004370"/>
    </source>
</evidence>
<dbReference type="NCBIfam" id="TIGR01145">
    <property type="entry name" value="ATP_synt_delta"/>
    <property type="match status" value="1"/>
</dbReference>
<keyword evidence="6" id="KW-0472">Membrane</keyword>
<keyword evidence="5" id="KW-0406">Ion transport</keyword>
<dbReference type="EMBL" id="GQ358203">
    <property type="protein sequence ID" value="ACT46764.1"/>
    <property type="molecule type" value="Genomic_DNA"/>
</dbReference>
<sequence>MTFKHARISNTYAKGLLMGRSKENLQRFIANTHLCHSILKQSISLKKTLFNPLVERNKKKLILKKILDGKVEKDFLNFLFIVCDHKKSNLLPDILNKTIQLAYKHQKTQYATIESTIPLTQTQKQSLQNKLKILTGAHEIQLQPIINQELIGGIIIHTTLKTIDFSIKTQLQKLSKSLAPKFQN</sequence>
<keyword evidence="3" id="KW-0813">Transport</keyword>
<dbReference type="HAMAP" id="MF_01416">
    <property type="entry name" value="ATP_synth_delta_bact"/>
    <property type="match status" value="1"/>
</dbReference>
<protein>
    <submittedName>
        <fullName evidence="8">ATP synthase CF1 delta subunit</fullName>
    </submittedName>
</protein>
<dbReference type="InterPro" id="IPR026015">
    <property type="entry name" value="ATP_synth_OSCP/delta_N_sf"/>
</dbReference>
<evidence type="ECO:0000256" key="6">
    <source>
        <dbReference type="ARBA" id="ARBA00023136"/>
    </source>
</evidence>
<geneLocation type="plastid" evidence="8"/>
<evidence type="ECO:0000256" key="3">
    <source>
        <dbReference type="ARBA" id="ARBA00022448"/>
    </source>
</evidence>
<dbReference type="GO" id="GO:0016020">
    <property type="term" value="C:membrane"/>
    <property type="evidence" value="ECO:0007669"/>
    <property type="project" value="UniProtKB-SubCell"/>
</dbReference>
<comment type="similarity">
    <text evidence="2">Belongs to the ATPase delta chain family.</text>
</comment>
<comment type="subcellular location">
    <subcellularLocation>
        <location evidence="1">Membrane</location>
    </subcellularLocation>
</comment>
<dbReference type="GO" id="GO:0046933">
    <property type="term" value="F:proton-transporting ATP synthase activity, rotational mechanism"/>
    <property type="evidence" value="ECO:0007669"/>
    <property type="project" value="InterPro"/>
</dbReference>
<dbReference type="SUPFAM" id="SSF47928">
    <property type="entry name" value="N-terminal domain of the delta subunit of the F1F0-ATP synthase"/>
    <property type="match status" value="1"/>
</dbReference>